<dbReference type="OrthoDB" id="2749098at2759"/>
<gene>
    <name evidence="2" type="ORF">PHLGIDRAFT_122475</name>
</gene>
<keyword evidence="3" id="KW-1185">Reference proteome</keyword>
<protein>
    <recommendedName>
        <fullName evidence="1">DUF6533 domain-containing protein</fullName>
    </recommendedName>
</protein>
<dbReference type="Proteomes" id="UP000053257">
    <property type="component" value="Unassembled WGS sequence"/>
</dbReference>
<feature type="domain" description="DUF6533" evidence="1">
    <location>
        <begin position="20"/>
        <end position="64"/>
    </location>
</feature>
<evidence type="ECO:0000313" key="2">
    <source>
        <dbReference type="EMBL" id="KIP02436.1"/>
    </source>
</evidence>
<dbReference type="AlphaFoldDB" id="A0A0C3RR42"/>
<dbReference type="HOGENOM" id="CLU_2455495_0_0_1"/>
<evidence type="ECO:0000313" key="3">
    <source>
        <dbReference type="Proteomes" id="UP000053257"/>
    </source>
</evidence>
<proteinExistence type="predicted"/>
<dbReference type="Pfam" id="PF20151">
    <property type="entry name" value="DUF6533"/>
    <property type="match status" value="1"/>
</dbReference>
<reference evidence="2 3" key="1">
    <citation type="journal article" date="2014" name="PLoS Genet.">
        <title>Analysis of the Phlebiopsis gigantea genome, transcriptome and secretome provides insight into its pioneer colonization strategies of wood.</title>
        <authorList>
            <person name="Hori C."/>
            <person name="Ishida T."/>
            <person name="Igarashi K."/>
            <person name="Samejima M."/>
            <person name="Suzuki H."/>
            <person name="Master E."/>
            <person name="Ferreira P."/>
            <person name="Ruiz-Duenas F.J."/>
            <person name="Held B."/>
            <person name="Canessa P."/>
            <person name="Larrondo L.F."/>
            <person name="Schmoll M."/>
            <person name="Druzhinina I.S."/>
            <person name="Kubicek C.P."/>
            <person name="Gaskell J.A."/>
            <person name="Kersten P."/>
            <person name="St John F."/>
            <person name="Glasner J."/>
            <person name="Sabat G."/>
            <person name="Splinter BonDurant S."/>
            <person name="Syed K."/>
            <person name="Yadav J."/>
            <person name="Mgbeahuruike A.C."/>
            <person name="Kovalchuk A."/>
            <person name="Asiegbu F.O."/>
            <person name="Lackner G."/>
            <person name="Hoffmeister D."/>
            <person name="Rencoret J."/>
            <person name="Gutierrez A."/>
            <person name="Sun H."/>
            <person name="Lindquist E."/>
            <person name="Barry K."/>
            <person name="Riley R."/>
            <person name="Grigoriev I.V."/>
            <person name="Henrissat B."/>
            <person name="Kues U."/>
            <person name="Berka R.M."/>
            <person name="Martinez A.T."/>
            <person name="Covert S.F."/>
            <person name="Blanchette R.A."/>
            <person name="Cullen D."/>
        </authorList>
    </citation>
    <scope>NUCLEOTIDE SEQUENCE [LARGE SCALE GENOMIC DNA]</scope>
    <source>
        <strain evidence="2 3">11061_1 CR5-6</strain>
    </source>
</reference>
<sequence>MATPTPQILRVLWEEVEVSYTDVALDVLSLYEFVITIGDEARVVWKRPWTMSSILFLSNRWIGMVGMNIVGVTPLTPEPPRAEFSVYSI</sequence>
<name>A0A0C3RR42_PHLG1</name>
<accession>A0A0C3RR42</accession>
<evidence type="ECO:0000259" key="1">
    <source>
        <dbReference type="Pfam" id="PF20151"/>
    </source>
</evidence>
<dbReference type="InterPro" id="IPR045340">
    <property type="entry name" value="DUF6533"/>
</dbReference>
<dbReference type="EMBL" id="KN840676">
    <property type="protein sequence ID" value="KIP02436.1"/>
    <property type="molecule type" value="Genomic_DNA"/>
</dbReference>
<organism evidence="2 3">
    <name type="scientific">Phlebiopsis gigantea (strain 11061_1 CR5-6)</name>
    <name type="common">White-rot fungus</name>
    <name type="synonym">Peniophora gigantea</name>
    <dbReference type="NCBI Taxonomy" id="745531"/>
    <lineage>
        <taxon>Eukaryota</taxon>
        <taxon>Fungi</taxon>
        <taxon>Dikarya</taxon>
        <taxon>Basidiomycota</taxon>
        <taxon>Agaricomycotina</taxon>
        <taxon>Agaricomycetes</taxon>
        <taxon>Polyporales</taxon>
        <taxon>Phanerochaetaceae</taxon>
        <taxon>Phlebiopsis</taxon>
    </lineage>
</organism>